<dbReference type="InterPro" id="IPR001893">
    <property type="entry name" value="Cys-rich_GLG1_repeat"/>
</dbReference>
<accession>A0A2I0T5B2</accession>
<dbReference type="Pfam" id="PF00839">
    <property type="entry name" value="Cys_rich_FGFR"/>
    <property type="match status" value="1"/>
</dbReference>
<dbReference type="InterPro" id="IPR039728">
    <property type="entry name" value="GLG1"/>
</dbReference>
<evidence type="ECO:0000313" key="12">
    <source>
        <dbReference type="EMBL" id="PKU28985.1"/>
    </source>
</evidence>
<keyword evidence="9" id="KW-0325">Glycoprotein</keyword>
<dbReference type="PROSITE" id="PS51289">
    <property type="entry name" value="GLG1_C_RICH"/>
    <property type="match status" value="1"/>
</dbReference>
<dbReference type="GO" id="GO:0017134">
    <property type="term" value="F:fibroblast growth factor binding"/>
    <property type="evidence" value="ECO:0007669"/>
    <property type="project" value="TreeGrafter"/>
</dbReference>
<comment type="subcellular location">
    <subcellularLocation>
        <location evidence="10">Golgi outpost</location>
    </subcellularLocation>
    <subcellularLocation>
        <location evidence="1">Membrane</location>
        <topology evidence="1">Single-pass type I membrane protein</topology>
    </subcellularLocation>
</comment>
<dbReference type="GO" id="GO:0000139">
    <property type="term" value="C:Golgi membrane"/>
    <property type="evidence" value="ECO:0007669"/>
    <property type="project" value="InterPro"/>
</dbReference>
<evidence type="ECO:0000256" key="2">
    <source>
        <dbReference type="ARBA" id="ARBA00018563"/>
    </source>
</evidence>
<dbReference type="OrthoDB" id="2015434at2759"/>
<evidence type="ECO:0000256" key="9">
    <source>
        <dbReference type="ARBA" id="ARBA00023180"/>
    </source>
</evidence>
<evidence type="ECO:0000256" key="10">
    <source>
        <dbReference type="ARBA" id="ARBA00024182"/>
    </source>
</evidence>
<dbReference type="Proteomes" id="UP000233556">
    <property type="component" value="Unassembled WGS sequence"/>
</dbReference>
<dbReference type="EMBL" id="KZ518573">
    <property type="protein sequence ID" value="PKU28985.1"/>
    <property type="molecule type" value="Genomic_DNA"/>
</dbReference>
<name>A0A2I0T5B2_LIMLA</name>
<protein>
    <recommendedName>
        <fullName evidence="2">Golgi apparatus protein 1</fullName>
    </recommendedName>
</protein>
<reference evidence="13" key="1">
    <citation type="submission" date="2017-11" db="EMBL/GenBank/DDBJ databases">
        <authorList>
            <person name="Lima N.C."/>
            <person name="Parody-Merino A.M."/>
            <person name="Battley P.F."/>
            <person name="Fidler A.E."/>
            <person name="Prosdocimi F."/>
        </authorList>
    </citation>
    <scope>NUCLEOTIDE SEQUENCE [LARGE SCALE GENOMIC DNA]</scope>
</reference>
<keyword evidence="3" id="KW-0812">Transmembrane</keyword>
<evidence type="ECO:0000256" key="6">
    <source>
        <dbReference type="ARBA" id="ARBA00022981"/>
    </source>
</evidence>
<gene>
    <name evidence="12" type="ORF">llap_20711</name>
</gene>
<keyword evidence="4" id="KW-0732">Signal</keyword>
<organism evidence="12 13">
    <name type="scientific">Limosa lapponica baueri</name>
    <dbReference type="NCBI Taxonomy" id="1758121"/>
    <lineage>
        <taxon>Eukaryota</taxon>
        <taxon>Metazoa</taxon>
        <taxon>Chordata</taxon>
        <taxon>Craniata</taxon>
        <taxon>Vertebrata</taxon>
        <taxon>Euteleostomi</taxon>
        <taxon>Archelosauria</taxon>
        <taxon>Archosauria</taxon>
        <taxon>Dinosauria</taxon>
        <taxon>Saurischia</taxon>
        <taxon>Theropoda</taxon>
        <taxon>Coelurosauria</taxon>
        <taxon>Aves</taxon>
        <taxon>Neognathae</taxon>
        <taxon>Neoaves</taxon>
        <taxon>Charadriiformes</taxon>
        <taxon>Scolopacidae</taxon>
        <taxon>Limosa</taxon>
    </lineage>
</organism>
<dbReference type="AlphaFoldDB" id="A0A2I0T5B2"/>
<sequence length="150" mass="17104">MRSVNLLDGVRRAREHQRHHKEVCQSSGGEVVACLEKGLVKEAEETDPRVQVSDQCKKAILRVAELSSDDFHLDRHLYFACRDDRERFCENTQAGEGRVYKCLFNHKFEESMSEKAFWEGSDAFSDFSSSTVVLGIIRNYIISLKGSKDG</sequence>
<evidence type="ECO:0000256" key="8">
    <source>
        <dbReference type="ARBA" id="ARBA00023136"/>
    </source>
</evidence>
<dbReference type="PANTHER" id="PTHR11884">
    <property type="entry name" value="SELECTIN LIGAND RELATED"/>
    <property type="match status" value="1"/>
</dbReference>
<keyword evidence="13" id="KW-1185">Reference proteome</keyword>
<keyword evidence="5" id="KW-0677">Repeat</keyword>
<keyword evidence="8" id="KW-0472">Membrane</keyword>
<evidence type="ECO:0000256" key="11">
    <source>
        <dbReference type="PROSITE-ProRule" id="PRU00622"/>
    </source>
</evidence>
<evidence type="ECO:0000313" key="13">
    <source>
        <dbReference type="Proteomes" id="UP000233556"/>
    </source>
</evidence>
<dbReference type="InterPro" id="IPR017873">
    <property type="entry name" value="Cys-rich_GLG1_repeat_euk"/>
</dbReference>
<reference evidence="13" key="2">
    <citation type="submission" date="2017-12" db="EMBL/GenBank/DDBJ databases">
        <title>Genome sequence of the Bar-tailed Godwit (Limosa lapponica baueri).</title>
        <authorList>
            <person name="Lima N.C.B."/>
            <person name="Parody-Merino A.M."/>
            <person name="Battley P.F."/>
            <person name="Fidler A.E."/>
            <person name="Prosdocimi F."/>
        </authorList>
    </citation>
    <scope>NUCLEOTIDE SEQUENCE [LARGE SCALE GENOMIC DNA]</scope>
</reference>
<evidence type="ECO:0000256" key="1">
    <source>
        <dbReference type="ARBA" id="ARBA00004479"/>
    </source>
</evidence>
<evidence type="ECO:0000256" key="5">
    <source>
        <dbReference type="ARBA" id="ARBA00022737"/>
    </source>
</evidence>
<dbReference type="PANTHER" id="PTHR11884:SF1">
    <property type="entry name" value="GOLGI APPARATUS PROTEIN 1"/>
    <property type="match status" value="1"/>
</dbReference>
<proteinExistence type="predicted"/>
<evidence type="ECO:0000256" key="7">
    <source>
        <dbReference type="ARBA" id="ARBA00022989"/>
    </source>
</evidence>
<evidence type="ECO:0000256" key="3">
    <source>
        <dbReference type="ARBA" id="ARBA00022692"/>
    </source>
</evidence>
<keyword evidence="6" id="KW-0730">Sialic acid</keyword>
<evidence type="ECO:0000256" key="4">
    <source>
        <dbReference type="ARBA" id="ARBA00022729"/>
    </source>
</evidence>
<keyword evidence="7" id="KW-1133">Transmembrane helix</keyword>
<feature type="repeat" description="Cys-rich GLG1" evidence="11">
    <location>
        <begin position="51"/>
        <end position="111"/>
    </location>
</feature>